<name>A0A837PD99_LACPN</name>
<gene>
    <name evidence="1" type="ORF">WJL_0941</name>
</gene>
<comment type="caution">
    <text evidence="1">The sequence shown here is derived from an EMBL/GenBank/DDBJ whole genome shotgun (WGS) entry which is preliminary data.</text>
</comment>
<accession>A0A837PD99</accession>
<evidence type="ECO:0000313" key="1">
    <source>
        <dbReference type="EMBL" id="KPN43868.1"/>
    </source>
</evidence>
<organism evidence="1 2">
    <name type="scientific">Lactiplantibacillus plantarum WJL</name>
    <dbReference type="NCBI Taxonomy" id="1350466"/>
    <lineage>
        <taxon>Bacteria</taxon>
        <taxon>Bacillati</taxon>
        <taxon>Bacillota</taxon>
        <taxon>Bacilli</taxon>
        <taxon>Lactobacillales</taxon>
        <taxon>Lactobacillaceae</taxon>
        <taxon>Lactiplantibacillus</taxon>
    </lineage>
</organism>
<proteinExistence type="predicted"/>
<dbReference type="AlphaFoldDB" id="A0A837PD99"/>
<dbReference type="RefSeq" id="WP_022638174.1">
    <property type="nucleotide sequence ID" value="NZ_AUTE01000010.1"/>
</dbReference>
<dbReference type="Proteomes" id="UP000050511">
    <property type="component" value="Unassembled WGS sequence"/>
</dbReference>
<reference evidence="1 2" key="1">
    <citation type="submission" date="2015-10" db="EMBL/GenBank/DDBJ databases">
        <title>Resequencing of Lactobacillus plantarum WJL strain genome.</title>
        <authorList>
            <person name="Martino M.E."/>
        </authorList>
    </citation>
    <scope>NUCLEOTIDE SEQUENCE [LARGE SCALE GENOMIC DNA]</scope>
    <source>
        <strain evidence="1 2">WJL</strain>
    </source>
</reference>
<protein>
    <submittedName>
        <fullName evidence="1">Prophage Lp1 protein 26</fullName>
    </submittedName>
</protein>
<sequence>MDKEIPAWAIQAACEAMGYADESEVAWEDYPLVMAMAESMEGEE</sequence>
<dbReference type="EMBL" id="LKLZ01000003">
    <property type="protein sequence ID" value="KPN43868.1"/>
    <property type="molecule type" value="Genomic_DNA"/>
</dbReference>
<evidence type="ECO:0000313" key="2">
    <source>
        <dbReference type="Proteomes" id="UP000050511"/>
    </source>
</evidence>